<feature type="transmembrane region" description="Helical" evidence="1">
    <location>
        <begin position="12"/>
        <end position="39"/>
    </location>
</feature>
<organism evidence="2 3">
    <name type="scientific">Drosophila kikkawai</name>
    <name type="common">Fruit fly</name>
    <dbReference type="NCBI Taxonomy" id="30033"/>
    <lineage>
        <taxon>Eukaryota</taxon>
        <taxon>Metazoa</taxon>
        <taxon>Ecdysozoa</taxon>
        <taxon>Arthropoda</taxon>
        <taxon>Hexapoda</taxon>
        <taxon>Insecta</taxon>
        <taxon>Pterygota</taxon>
        <taxon>Neoptera</taxon>
        <taxon>Endopterygota</taxon>
        <taxon>Diptera</taxon>
        <taxon>Brachycera</taxon>
        <taxon>Muscomorpha</taxon>
        <taxon>Ephydroidea</taxon>
        <taxon>Drosophilidae</taxon>
        <taxon>Drosophila</taxon>
        <taxon>Sophophora</taxon>
    </lineage>
</organism>
<dbReference type="GeneID" id="108073139"/>
<sequence length="144" mass="15857">MSEGQEFRYKRLVPSCNVVVTIMACFSFLSGLAAGYLFMISTTSVSEGVKIAWTTAAALYSLVSLLLIIGVWKLVNALVYIYMSMLLVAIAVYTQILMWLWNNLAAAVFASVVISFIFLGLALNVTKTITEKRRGLNRDIEGGE</sequence>
<dbReference type="AlphaFoldDB" id="A0A6P4HVC4"/>
<evidence type="ECO:0000313" key="2">
    <source>
        <dbReference type="Proteomes" id="UP001652661"/>
    </source>
</evidence>
<dbReference type="Proteomes" id="UP001652661">
    <property type="component" value="Chromosome 2R"/>
</dbReference>
<keyword evidence="2" id="KW-1185">Reference proteome</keyword>
<feature type="transmembrane region" description="Helical" evidence="1">
    <location>
        <begin position="104"/>
        <end position="125"/>
    </location>
</feature>
<evidence type="ECO:0000313" key="3">
    <source>
        <dbReference type="RefSeq" id="XP_017020132.1"/>
    </source>
</evidence>
<accession>A0A6P4HVC4</accession>
<keyword evidence="1" id="KW-0472">Membrane</keyword>
<evidence type="ECO:0000256" key="1">
    <source>
        <dbReference type="SAM" id="Phobius"/>
    </source>
</evidence>
<protein>
    <submittedName>
        <fullName evidence="3">Uncharacterized protein isoform X1</fullName>
    </submittedName>
</protein>
<feature type="transmembrane region" description="Helical" evidence="1">
    <location>
        <begin position="79"/>
        <end position="98"/>
    </location>
</feature>
<feature type="transmembrane region" description="Helical" evidence="1">
    <location>
        <begin position="51"/>
        <end position="72"/>
    </location>
</feature>
<keyword evidence="1" id="KW-1133">Transmembrane helix</keyword>
<dbReference type="RefSeq" id="XP_017020132.1">
    <property type="nucleotide sequence ID" value="XM_017164643.3"/>
</dbReference>
<proteinExistence type="predicted"/>
<keyword evidence="1" id="KW-0812">Transmembrane</keyword>
<gene>
    <name evidence="3" type="primary">LOC108073139</name>
</gene>
<dbReference type="OrthoDB" id="7867117at2759"/>
<reference evidence="3" key="2">
    <citation type="submission" date="2025-08" db="UniProtKB">
        <authorList>
            <consortium name="RefSeq"/>
        </authorList>
    </citation>
    <scope>IDENTIFICATION</scope>
    <source>
        <strain evidence="3">14028-0561.14</strain>
        <tissue evidence="3">Whole fly</tissue>
    </source>
</reference>
<reference evidence="2" key="1">
    <citation type="submission" date="2025-05" db="UniProtKB">
        <authorList>
            <consortium name="RefSeq"/>
        </authorList>
    </citation>
    <scope>NUCLEOTIDE SEQUENCE [LARGE SCALE GENOMIC DNA]</scope>
    <source>
        <strain evidence="2">14028-0561.14</strain>
    </source>
</reference>
<name>A0A6P4HVC4_DROKI</name>